<gene>
    <name evidence="2" type="ORF">SAMN05660866_03375</name>
</gene>
<evidence type="ECO:0000313" key="2">
    <source>
        <dbReference type="EMBL" id="SKB80054.1"/>
    </source>
</evidence>
<protein>
    <submittedName>
        <fullName evidence="2">Uncharacterized conserved protein YdhG, YjbR/CyaY-like superfamily, DUF1801 family</fullName>
    </submittedName>
</protein>
<dbReference type="Proteomes" id="UP000190339">
    <property type="component" value="Unassembled WGS sequence"/>
</dbReference>
<dbReference type="EMBL" id="FUYL01000011">
    <property type="protein sequence ID" value="SKB80054.1"/>
    <property type="molecule type" value="Genomic_DNA"/>
</dbReference>
<dbReference type="OrthoDB" id="115213at2"/>
<dbReference type="Gene3D" id="3.90.1150.200">
    <property type="match status" value="1"/>
</dbReference>
<evidence type="ECO:0000259" key="1">
    <source>
        <dbReference type="Pfam" id="PF08818"/>
    </source>
</evidence>
<accession>A0A1T5E7W4</accession>
<feature type="domain" description="YdhG-like" evidence="1">
    <location>
        <begin position="21"/>
        <end position="112"/>
    </location>
</feature>
<dbReference type="InterPro" id="IPR014922">
    <property type="entry name" value="YdhG-like"/>
</dbReference>
<proteinExistence type="predicted"/>
<dbReference type="Pfam" id="PF08818">
    <property type="entry name" value="DUF1801"/>
    <property type="match status" value="1"/>
</dbReference>
<sequence>MEQKFTTVDEYINAFPENVQDFLKKIRTTILDNAPKATEQMSYGMPAYKTNNKPLVYFGAFSKHIGFYATPSGHKEFEEQLSTYTQGKGSVQFPYKKPIPYELIAQIVKFRVSRNLKAFK</sequence>
<name>A0A1T5E7W4_9FLAO</name>
<keyword evidence="3" id="KW-1185">Reference proteome</keyword>
<dbReference type="STRING" id="561365.SAMN05660866_03375"/>
<dbReference type="SUPFAM" id="SSF159888">
    <property type="entry name" value="YdhG-like"/>
    <property type="match status" value="1"/>
</dbReference>
<dbReference type="AlphaFoldDB" id="A0A1T5E7W4"/>
<evidence type="ECO:0000313" key="3">
    <source>
        <dbReference type="Proteomes" id="UP000190339"/>
    </source>
</evidence>
<organism evidence="2 3">
    <name type="scientific">Maribacter arcticus</name>
    <dbReference type="NCBI Taxonomy" id="561365"/>
    <lineage>
        <taxon>Bacteria</taxon>
        <taxon>Pseudomonadati</taxon>
        <taxon>Bacteroidota</taxon>
        <taxon>Flavobacteriia</taxon>
        <taxon>Flavobacteriales</taxon>
        <taxon>Flavobacteriaceae</taxon>
        <taxon>Maribacter</taxon>
    </lineage>
</organism>
<reference evidence="3" key="1">
    <citation type="submission" date="2017-02" db="EMBL/GenBank/DDBJ databases">
        <authorList>
            <person name="Varghese N."/>
            <person name="Submissions S."/>
        </authorList>
    </citation>
    <scope>NUCLEOTIDE SEQUENCE [LARGE SCALE GENOMIC DNA]</scope>
    <source>
        <strain evidence="3">DSM 23546</strain>
    </source>
</reference>
<dbReference type="RefSeq" id="WP_079513975.1">
    <property type="nucleotide sequence ID" value="NZ_CAXBOB010000252.1"/>
</dbReference>